<feature type="region of interest" description="Disordered" evidence="1">
    <location>
        <begin position="206"/>
        <end position="226"/>
    </location>
</feature>
<name>A0ABY7M7F0_9CHLR</name>
<reference evidence="2 3" key="1">
    <citation type="journal article" date="2023" name="ISME J.">
        <title>Thermophilic Dehalococcoidia with unusual traits shed light on an unexpected past.</title>
        <authorList>
            <person name="Palmer M."/>
            <person name="Covington J.K."/>
            <person name="Zhou E.M."/>
            <person name="Thomas S.C."/>
            <person name="Habib N."/>
            <person name="Seymour C.O."/>
            <person name="Lai D."/>
            <person name="Johnston J."/>
            <person name="Hashimi A."/>
            <person name="Jiao J.Y."/>
            <person name="Muok A.R."/>
            <person name="Liu L."/>
            <person name="Xian W.D."/>
            <person name="Zhi X.Y."/>
            <person name="Li M.M."/>
            <person name="Silva L.P."/>
            <person name="Bowen B.P."/>
            <person name="Louie K."/>
            <person name="Briegel A."/>
            <person name="Pett-Ridge J."/>
            <person name="Weber P.K."/>
            <person name="Tocheva E.I."/>
            <person name="Woyke T."/>
            <person name="Northen T.R."/>
            <person name="Mayali X."/>
            <person name="Li W.J."/>
            <person name="Hedlund B.P."/>
        </authorList>
    </citation>
    <scope>NUCLEOTIDE SEQUENCE [LARGE SCALE GENOMIC DNA]</scope>
    <source>
        <strain evidence="2 3">YIM 72310</strain>
    </source>
</reference>
<evidence type="ECO:0000313" key="2">
    <source>
        <dbReference type="EMBL" id="WBL35944.1"/>
    </source>
</evidence>
<sequence length="226" mass="25632">MAVRDVERLRQQRRQLAHLVRARFDRPEAVVVAFETRGGRRRRRCRGRPFDEIAQLAGPVPRNAEDRAELHARGLQQPQPVLLRARHGVLVRLHRPGFPRLRLDRRHHPAPPVDVAAFDELLLVDVQHGPLIARQEAAGLPLLHEPGHPAVPLVAAFRQLEVDGVARVLCRQRPLHGGRDDVVGRREQVIERARSRRIAQAAERHELGHRVSRRGSRGLFGGAPDR</sequence>
<evidence type="ECO:0000256" key="1">
    <source>
        <dbReference type="SAM" id="MobiDB-lite"/>
    </source>
</evidence>
<accession>A0ABY7M7F0</accession>
<protein>
    <submittedName>
        <fullName evidence="2">Uncharacterized protein</fullName>
    </submittedName>
</protein>
<gene>
    <name evidence="2" type="ORF">O0235_14410</name>
</gene>
<dbReference type="Proteomes" id="UP001212803">
    <property type="component" value="Chromosome"/>
</dbReference>
<dbReference type="EMBL" id="CP115149">
    <property type="protein sequence ID" value="WBL35944.1"/>
    <property type="molecule type" value="Genomic_DNA"/>
</dbReference>
<evidence type="ECO:0000313" key="3">
    <source>
        <dbReference type="Proteomes" id="UP001212803"/>
    </source>
</evidence>
<organism evidence="2 3">
    <name type="scientific">Tepidiforma flava</name>
    <dbReference type="NCBI Taxonomy" id="3004094"/>
    <lineage>
        <taxon>Bacteria</taxon>
        <taxon>Bacillati</taxon>
        <taxon>Chloroflexota</taxon>
        <taxon>Tepidiformia</taxon>
        <taxon>Tepidiformales</taxon>
        <taxon>Tepidiformaceae</taxon>
        <taxon>Tepidiforma</taxon>
    </lineage>
</organism>
<keyword evidence="3" id="KW-1185">Reference proteome</keyword>
<proteinExistence type="predicted"/>